<feature type="transmembrane region" description="Helical" evidence="1">
    <location>
        <begin position="56"/>
        <end position="76"/>
    </location>
</feature>
<dbReference type="Proteomes" id="UP000681414">
    <property type="component" value="Unassembled WGS sequence"/>
</dbReference>
<feature type="transmembrane region" description="Helical" evidence="1">
    <location>
        <begin position="138"/>
        <end position="155"/>
    </location>
</feature>
<organism evidence="2 3">
    <name type="scientific">Lederbergia citri</name>
    <dbReference type="NCBI Taxonomy" id="2833580"/>
    <lineage>
        <taxon>Bacteria</taxon>
        <taxon>Bacillati</taxon>
        <taxon>Bacillota</taxon>
        <taxon>Bacilli</taxon>
        <taxon>Bacillales</taxon>
        <taxon>Bacillaceae</taxon>
        <taxon>Lederbergia</taxon>
    </lineage>
</organism>
<evidence type="ECO:0000256" key="1">
    <source>
        <dbReference type="SAM" id="Phobius"/>
    </source>
</evidence>
<proteinExistence type="predicted"/>
<dbReference type="EMBL" id="JAGYPG010000001">
    <property type="protein sequence ID" value="MBS4194709.1"/>
    <property type="molecule type" value="Genomic_DNA"/>
</dbReference>
<feature type="transmembrane region" description="Helical" evidence="1">
    <location>
        <begin position="82"/>
        <end position="101"/>
    </location>
</feature>
<dbReference type="AlphaFoldDB" id="A0A942TDZ7"/>
<sequence>MDDKRKNIILKEISFWKQNNMLPEHYCNYLMALYTEGQEELQAKVEKRKIHFNMEIFFSLLYLALIGTMIVITYITDVSFTMQTLFLSISLCILIISFFIFRKKNKSRLLIFITGAFLFLLYTIQINDSFFSASEKSLYIMLLLNCAIWIIGGIWRKKLFFIIAGTIAVIALIIFMFL</sequence>
<comment type="caution">
    <text evidence="2">The sequence shown here is derived from an EMBL/GenBank/DDBJ whole genome shotgun (WGS) entry which is preliminary data.</text>
</comment>
<protein>
    <recommendedName>
        <fullName evidence="4">DUF2157 domain-containing protein</fullName>
    </recommendedName>
</protein>
<name>A0A942TDZ7_9BACI</name>
<accession>A0A942TDZ7</accession>
<dbReference type="RefSeq" id="WP_213123870.1">
    <property type="nucleotide sequence ID" value="NZ_JAGYPG010000001.1"/>
</dbReference>
<keyword evidence="3" id="KW-1185">Reference proteome</keyword>
<reference evidence="2 3" key="1">
    <citation type="submission" date="2021-05" db="EMBL/GenBank/DDBJ databases">
        <title>Novel Bacillus species.</title>
        <authorList>
            <person name="Liu G."/>
        </authorList>
    </citation>
    <scope>NUCLEOTIDE SEQUENCE [LARGE SCALE GENOMIC DNA]</scope>
    <source>
        <strain evidence="3">FJAT-49780</strain>
    </source>
</reference>
<feature type="transmembrane region" description="Helical" evidence="1">
    <location>
        <begin position="160"/>
        <end position="177"/>
    </location>
</feature>
<keyword evidence="1" id="KW-0472">Membrane</keyword>
<keyword evidence="1" id="KW-0812">Transmembrane</keyword>
<evidence type="ECO:0008006" key="4">
    <source>
        <dbReference type="Google" id="ProtNLM"/>
    </source>
</evidence>
<evidence type="ECO:0000313" key="3">
    <source>
        <dbReference type="Proteomes" id="UP000681414"/>
    </source>
</evidence>
<feature type="transmembrane region" description="Helical" evidence="1">
    <location>
        <begin position="108"/>
        <end position="126"/>
    </location>
</feature>
<keyword evidence="1" id="KW-1133">Transmembrane helix</keyword>
<evidence type="ECO:0000313" key="2">
    <source>
        <dbReference type="EMBL" id="MBS4194709.1"/>
    </source>
</evidence>
<gene>
    <name evidence="2" type="ORF">KHA97_06425</name>
</gene>